<evidence type="ECO:0000256" key="2">
    <source>
        <dbReference type="SAM" id="Phobius"/>
    </source>
</evidence>
<accession>A0AAU8JPR5</accession>
<name>A0AAU8JPR5_9ACTN</name>
<feature type="region of interest" description="Disordered" evidence="1">
    <location>
        <begin position="44"/>
        <end position="189"/>
    </location>
</feature>
<keyword evidence="2" id="KW-1133">Transmembrane helix</keyword>
<proteinExistence type="predicted"/>
<protein>
    <submittedName>
        <fullName evidence="3">Uncharacterized protein</fullName>
    </submittedName>
</protein>
<dbReference type="RefSeq" id="WP_354637550.1">
    <property type="nucleotide sequence ID" value="NZ_CP159872.1"/>
</dbReference>
<keyword evidence="2" id="KW-0812">Transmembrane</keyword>
<evidence type="ECO:0000256" key="1">
    <source>
        <dbReference type="SAM" id="MobiDB-lite"/>
    </source>
</evidence>
<reference evidence="3" key="1">
    <citation type="submission" date="2024-06" db="EMBL/GenBank/DDBJ databases">
        <title>The genome sequences of Kitasatospora sp. strain HUAS MG31.</title>
        <authorList>
            <person name="Mo P."/>
        </authorList>
    </citation>
    <scope>NUCLEOTIDE SEQUENCE</scope>
    <source>
        <strain evidence="3">HUAS MG31</strain>
    </source>
</reference>
<dbReference type="EMBL" id="CP159872">
    <property type="protein sequence ID" value="XCM77835.1"/>
    <property type="molecule type" value="Genomic_DNA"/>
</dbReference>
<dbReference type="AlphaFoldDB" id="A0AAU8JPR5"/>
<gene>
    <name evidence="3" type="ORF">ABWK59_02260</name>
</gene>
<feature type="transmembrane region" description="Helical" evidence="2">
    <location>
        <begin position="26"/>
        <end position="46"/>
    </location>
</feature>
<feature type="compositionally biased region" description="Low complexity" evidence="1">
    <location>
        <begin position="80"/>
        <end position="123"/>
    </location>
</feature>
<feature type="region of interest" description="Disordered" evidence="1">
    <location>
        <begin position="1"/>
        <end position="20"/>
    </location>
</feature>
<organism evidence="3">
    <name type="scientific">Kitasatospora camelliae</name>
    <dbReference type="NCBI Taxonomy" id="3156397"/>
    <lineage>
        <taxon>Bacteria</taxon>
        <taxon>Bacillati</taxon>
        <taxon>Actinomycetota</taxon>
        <taxon>Actinomycetes</taxon>
        <taxon>Kitasatosporales</taxon>
        <taxon>Streptomycetaceae</taxon>
        <taxon>Kitasatospora</taxon>
    </lineage>
</organism>
<evidence type="ECO:0000313" key="3">
    <source>
        <dbReference type="EMBL" id="XCM77835.1"/>
    </source>
</evidence>
<feature type="compositionally biased region" description="Pro residues" evidence="1">
    <location>
        <begin position="55"/>
        <end position="79"/>
    </location>
</feature>
<feature type="compositionally biased region" description="Polar residues" evidence="1">
    <location>
        <begin position="138"/>
        <end position="147"/>
    </location>
</feature>
<keyword evidence="2" id="KW-0472">Membrane</keyword>
<sequence length="189" mass="18570">MSDSPSVDRPDEESGQGGAAVRRGRLALALAGGALIAAAATGWALGGGSKDRPEPPVAAPTGAPPAEPDPAATPSPTLSPTPDATLDAAPSPSPSLTAAPDTPGAAGSAPTGPAATRRATSTAVPRWQISPRTDHPNSDNTVPSRNPTCAYDAAGRLMMCGPVLTPTPVPDPARSRSSAPSTVPPGGRP</sequence>
<dbReference type="KEGG" id="kcm:ABWK59_02260"/>